<sequence length="448" mass="52159">MSQLLDLPNEILEDIIHITAKVDYNKYRFIGWQYPCYHYDELQPIALTCRRLYFLCAPYLWRDKEFILPYEDDDRKREHTPMATDVLSTCGLFHSNLRGHYVRSLSRDLTNGMHFDMNNSELMAQLVCHLRALRIDFHPKTRSEPYGLQFFAQFCPSLSELYLENCRDTYDDFRSFVKYGRSFTSLTLLCCTIQHDTLHQLIDLCKPTLRSLLFQRVLIEQSSNKATSIPTPLYERLLSCHLTRLALSDSLGYGLVQIIVESSPHLENLALILHEIDPVLVTRSILSLAMLDKLVILSLTFRRVQPLSTMYERLPCCAPARAWSHFASRLPSLQVIHLSASRVLLHTDFLSHFFEHPRSHVMLHHIAWCPKTHGNDDLSSNGERALLDEYIDDLAYANDDIEAWKKEKELGKLMPYLFTGEEARANGYRSLEITDRVCFIKGFSDWRM</sequence>
<dbReference type="SUPFAM" id="SSF52047">
    <property type="entry name" value="RNI-like"/>
    <property type="match status" value="1"/>
</dbReference>
<dbReference type="Proteomes" id="UP000605846">
    <property type="component" value="Unassembled WGS sequence"/>
</dbReference>
<evidence type="ECO:0008006" key="3">
    <source>
        <dbReference type="Google" id="ProtNLM"/>
    </source>
</evidence>
<organism evidence="1 2">
    <name type="scientific">Apophysomyces ossiformis</name>
    <dbReference type="NCBI Taxonomy" id="679940"/>
    <lineage>
        <taxon>Eukaryota</taxon>
        <taxon>Fungi</taxon>
        <taxon>Fungi incertae sedis</taxon>
        <taxon>Mucoromycota</taxon>
        <taxon>Mucoromycotina</taxon>
        <taxon>Mucoromycetes</taxon>
        <taxon>Mucorales</taxon>
        <taxon>Mucorineae</taxon>
        <taxon>Mucoraceae</taxon>
        <taxon>Apophysomyces</taxon>
    </lineage>
</organism>
<accession>A0A8H7EVB4</accession>
<protein>
    <recommendedName>
        <fullName evidence="3">F-box domain-containing protein</fullName>
    </recommendedName>
</protein>
<evidence type="ECO:0000313" key="2">
    <source>
        <dbReference type="Proteomes" id="UP000605846"/>
    </source>
</evidence>
<keyword evidence="2" id="KW-1185">Reference proteome</keyword>
<evidence type="ECO:0000313" key="1">
    <source>
        <dbReference type="EMBL" id="KAF7731651.1"/>
    </source>
</evidence>
<dbReference type="OrthoDB" id="2317425at2759"/>
<dbReference type="AlphaFoldDB" id="A0A8H7EVB4"/>
<gene>
    <name evidence="1" type="ORF">EC973_008821</name>
</gene>
<dbReference type="EMBL" id="JABAYA010000008">
    <property type="protein sequence ID" value="KAF7731651.1"/>
    <property type="molecule type" value="Genomic_DNA"/>
</dbReference>
<reference evidence="1" key="1">
    <citation type="submission" date="2020-01" db="EMBL/GenBank/DDBJ databases">
        <title>Genome Sequencing of Three Apophysomyces-Like Fungal Strains Confirms a Novel Fungal Genus in the Mucoromycota with divergent Burkholderia-like Endosymbiotic Bacteria.</title>
        <authorList>
            <person name="Stajich J.E."/>
            <person name="Macias A.M."/>
            <person name="Carter-House D."/>
            <person name="Lovett B."/>
            <person name="Kasson L.R."/>
            <person name="Berry K."/>
            <person name="Grigoriev I."/>
            <person name="Chang Y."/>
            <person name="Spatafora J."/>
            <person name="Kasson M.T."/>
        </authorList>
    </citation>
    <scope>NUCLEOTIDE SEQUENCE</scope>
    <source>
        <strain evidence="1">NRRL A-21654</strain>
    </source>
</reference>
<proteinExistence type="predicted"/>
<dbReference type="InterPro" id="IPR032675">
    <property type="entry name" value="LRR_dom_sf"/>
</dbReference>
<name>A0A8H7EVB4_9FUNG</name>
<dbReference type="Gene3D" id="3.80.10.10">
    <property type="entry name" value="Ribonuclease Inhibitor"/>
    <property type="match status" value="1"/>
</dbReference>
<comment type="caution">
    <text evidence="1">The sequence shown here is derived from an EMBL/GenBank/DDBJ whole genome shotgun (WGS) entry which is preliminary data.</text>
</comment>